<feature type="compositionally biased region" description="Polar residues" evidence="2">
    <location>
        <begin position="765"/>
        <end position="779"/>
    </location>
</feature>
<feature type="compositionally biased region" description="Basic and acidic residues" evidence="2">
    <location>
        <begin position="25"/>
        <end position="34"/>
    </location>
</feature>
<dbReference type="Pfam" id="PF11052">
    <property type="entry name" value="Tr-sialidase_C"/>
    <property type="match status" value="1"/>
</dbReference>
<dbReference type="GO" id="GO:0016020">
    <property type="term" value="C:membrane"/>
    <property type="evidence" value="ECO:0007669"/>
    <property type="project" value="TreeGrafter"/>
</dbReference>
<feature type="domain" description="Trans-sialidase C-terminal" evidence="4">
    <location>
        <begin position="500"/>
        <end position="716"/>
    </location>
</feature>
<dbReference type="InterPro" id="IPR026856">
    <property type="entry name" value="Sialidase_fam"/>
</dbReference>
<dbReference type="EMBL" id="AHKC01010022">
    <property type="protein sequence ID" value="EKF32256.1"/>
    <property type="molecule type" value="Genomic_DNA"/>
</dbReference>
<dbReference type="Gene3D" id="2.120.10.10">
    <property type="match status" value="1"/>
</dbReference>
<dbReference type="PANTHER" id="PTHR10628">
    <property type="entry name" value="SIALIDASE"/>
    <property type="match status" value="1"/>
</dbReference>
<dbReference type="Pfam" id="PF22925">
    <property type="entry name" value="TS_C"/>
    <property type="match status" value="1"/>
</dbReference>
<keyword evidence="6" id="KW-1185">Reference proteome</keyword>
<dbReference type="GO" id="GO:0006689">
    <property type="term" value="P:ganglioside catabolic process"/>
    <property type="evidence" value="ECO:0007669"/>
    <property type="project" value="TreeGrafter"/>
</dbReference>
<dbReference type="AlphaFoldDB" id="K2NBJ3"/>
<protein>
    <submittedName>
        <fullName evidence="5">Trans-sialidase, putative</fullName>
    </submittedName>
</protein>
<dbReference type="InterPro" id="IPR013320">
    <property type="entry name" value="ConA-like_dom_sf"/>
</dbReference>
<sequence length="905" mass="97061">MHSRVAAVKAPCTHNRRRVTGSSGRRREGRESEPQRPNMSRHFFYSAVLLLVVMWCGSGVVEKAAGQSSESQFAWRDANGDVTVDSLGAPSLLKVGNDVFAFAESQCKDGSEKLFNGIASQLLKTKTATAPEEVLNEANTRTQFLEEGTSQKKKVDVSRPTTVVKENEIYMLVGNYSQTAVAQETSAAGWGFLLVNGEVSGVSGTEKKIEWKNTNDVSRASLAEQLESWTWLIGGGGSGVHMGDGKLLFPVEGMIKKEGEPQKDEKAVSLIIYTLSGSTSWKLSNEMSDGGCSDPSVVEWEKGKLIMMTACDDGRRRVYESGDVGNLWTEALGTLSRVWDNPTEKTKRVRSGFITATIDGVDNRKVMLITLPVYAKEEKENGKGKLHLWLTDNTHIVDIGSVSGEEDEEIAVSSLLYKSAKGGNNNNKEELIALYEKKKEGGNKPSSLGLVSVLLTEQLQRVKEVLEIWKKVDESVSQLCPSLALESASSGTPCSSNFNITDGLVGFLYDNISGTTWKDEYLGVNATINNNKGGAKATKATVTSEKGVKFQGAWAEWPVGPQGENQLYHFANYNFTLLATVSIDGEPTQDGPIPLMGVKMSGNENKLLLGLSYVKKENKWELLCDGKSNSDKPSSTREAEKTYQVAIVLRNGNQGSAYVDGQPVGEAPCELENKKDKKISHFYIGGDGGSASGTVSQEGVSVTVSNVLLYNRPLDDTEIGALHPNKASIPFPVDRLSKGTTLHSSPGGRQEEQEQPLEIRAADSQGLSTTSLSTANTPSGEEGSVKEMASGESPDGTQSMDGVFLPDGEQRTGRGAGGTVKDGTAVNPEVDVSSRENGGTAGGTNGQEEEGIYQKDSDVNAAALSSNLGNLSQANNSDAGTVRESGMMPLPSLLLLLGLWGFAAL</sequence>
<evidence type="ECO:0000256" key="1">
    <source>
        <dbReference type="ARBA" id="ARBA00022737"/>
    </source>
</evidence>
<dbReference type="InterPro" id="IPR011040">
    <property type="entry name" value="Sialidase"/>
</dbReference>
<dbReference type="InterPro" id="IPR055239">
    <property type="entry name" value="TS_C"/>
</dbReference>
<evidence type="ECO:0000313" key="5">
    <source>
        <dbReference type="EMBL" id="EKF32256.1"/>
    </source>
</evidence>
<dbReference type="SUPFAM" id="SSF50939">
    <property type="entry name" value="Sialidases"/>
    <property type="match status" value="1"/>
</dbReference>
<dbReference type="PANTHER" id="PTHR10628:SF30">
    <property type="entry name" value="EXO-ALPHA-SIALIDASE"/>
    <property type="match status" value="1"/>
</dbReference>
<reference evidence="5 6" key="1">
    <citation type="journal article" date="2012" name="BMC Genomics">
        <title>Comparative genomic analysis of human infective Trypanosoma cruzi lineages with the bat-restricted subspecies T. cruzi marinkellei.</title>
        <authorList>
            <person name="Franzen O."/>
            <person name="Talavera-Lopez C."/>
            <person name="Ochaya S."/>
            <person name="Butler C.E."/>
            <person name="Messenger L.A."/>
            <person name="Lewis M.D."/>
            <person name="Llewellyn M.S."/>
            <person name="Marinkelle C.J."/>
            <person name="Tyler K.M."/>
            <person name="Miles M.A."/>
            <person name="Andersson B."/>
        </authorList>
    </citation>
    <scope>NUCLEOTIDE SEQUENCE [LARGE SCALE GENOMIC DNA]</scope>
    <source>
        <strain evidence="5 6">B7</strain>
    </source>
</reference>
<evidence type="ECO:0000259" key="3">
    <source>
        <dbReference type="Pfam" id="PF13859"/>
    </source>
</evidence>
<dbReference type="Proteomes" id="UP000007350">
    <property type="component" value="Unassembled WGS sequence"/>
</dbReference>
<proteinExistence type="predicted"/>
<comment type="caution">
    <text evidence="5">The sequence shown here is derived from an EMBL/GenBank/DDBJ whole genome shotgun (WGS) entry which is preliminary data.</text>
</comment>
<gene>
    <name evidence="5" type="ORF">MOQ_003896</name>
</gene>
<dbReference type="SUPFAM" id="SSF49899">
    <property type="entry name" value="Concanavalin A-like lectins/glucanases"/>
    <property type="match status" value="1"/>
</dbReference>
<organism evidence="5 6">
    <name type="scientific">Trypanosoma cruzi marinkellei</name>
    <dbReference type="NCBI Taxonomy" id="85056"/>
    <lineage>
        <taxon>Eukaryota</taxon>
        <taxon>Discoba</taxon>
        <taxon>Euglenozoa</taxon>
        <taxon>Kinetoplastea</taxon>
        <taxon>Metakinetoplastina</taxon>
        <taxon>Trypanosomatida</taxon>
        <taxon>Trypanosomatidae</taxon>
        <taxon>Trypanosoma</taxon>
        <taxon>Schizotrypanum</taxon>
    </lineage>
</organism>
<name>K2NBJ3_TRYCR</name>
<evidence type="ECO:0000259" key="4">
    <source>
        <dbReference type="Pfam" id="PF22925"/>
    </source>
</evidence>
<accession>K2NBJ3</accession>
<evidence type="ECO:0000313" key="6">
    <source>
        <dbReference type="Proteomes" id="UP000007350"/>
    </source>
</evidence>
<dbReference type="GO" id="GO:0005737">
    <property type="term" value="C:cytoplasm"/>
    <property type="evidence" value="ECO:0007669"/>
    <property type="project" value="TreeGrafter"/>
</dbReference>
<evidence type="ECO:0000256" key="2">
    <source>
        <dbReference type="SAM" id="MobiDB-lite"/>
    </source>
</evidence>
<dbReference type="InterPro" id="IPR036278">
    <property type="entry name" value="Sialidase_sf"/>
</dbReference>
<keyword evidence="1" id="KW-0677">Repeat</keyword>
<dbReference type="InterPro" id="IPR021287">
    <property type="entry name" value="Trans-sialidase_CS"/>
</dbReference>
<dbReference type="CDD" id="cd15482">
    <property type="entry name" value="Sialidase_non-viral"/>
    <property type="match status" value="1"/>
</dbReference>
<dbReference type="GO" id="GO:0009313">
    <property type="term" value="P:oligosaccharide catabolic process"/>
    <property type="evidence" value="ECO:0007669"/>
    <property type="project" value="TreeGrafter"/>
</dbReference>
<dbReference type="PRINTS" id="PR01803">
    <property type="entry name" value="TCSIALIDASE"/>
</dbReference>
<dbReference type="OrthoDB" id="10420777at2759"/>
<dbReference type="GO" id="GO:0004308">
    <property type="term" value="F:exo-alpha-sialidase activity"/>
    <property type="evidence" value="ECO:0007669"/>
    <property type="project" value="InterPro"/>
</dbReference>
<dbReference type="Pfam" id="PF13859">
    <property type="entry name" value="BNR_3"/>
    <property type="match status" value="1"/>
</dbReference>
<feature type="region of interest" description="Disordered" evidence="2">
    <location>
        <begin position="721"/>
        <end position="851"/>
    </location>
</feature>
<dbReference type="InterPro" id="IPR008377">
    <property type="entry name" value="Sialidase_trypan"/>
</dbReference>
<feature type="domain" description="Sialidase" evidence="3">
    <location>
        <begin position="89"/>
        <end position="436"/>
    </location>
</feature>
<feature type="region of interest" description="Disordered" evidence="2">
    <location>
        <begin position="1"/>
        <end position="37"/>
    </location>
</feature>
<dbReference type="Gene3D" id="2.60.120.200">
    <property type="match status" value="1"/>
</dbReference>